<dbReference type="EMBL" id="BMDJ01000002">
    <property type="protein sequence ID" value="GGI23691.1"/>
    <property type="molecule type" value="Genomic_DNA"/>
</dbReference>
<reference evidence="3" key="1">
    <citation type="journal article" date="2019" name="Int. J. Syst. Evol. Microbiol.">
        <title>The Global Catalogue of Microorganisms (GCM) 10K type strain sequencing project: providing services to taxonomists for standard genome sequencing and annotation.</title>
        <authorList>
            <consortium name="The Broad Institute Genomics Platform"/>
            <consortium name="The Broad Institute Genome Sequencing Center for Infectious Disease"/>
            <person name="Wu L."/>
            <person name="Ma J."/>
        </authorList>
    </citation>
    <scope>NUCLEOTIDE SEQUENCE [LARGE SCALE GENOMIC DNA]</scope>
    <source>
        <strain evidence="3">CCM 8939</strain>
    </source>
</reference>
<name>A0ABQ2BDK9_9SPHI</name>
<dbReference type="Proteomes" id="UP000645390">
    <property type="component" value="Unassembled WGS sequence"/>
</dbReference>
<dbReference type="InterPro" id="IPR010559">
    <property type="entry name" value="Sig_transdc_His_kin_internal"/>
</dbReference>
<evidence type="ECO:0000313" key="3">
    <source>
        <dbReference type="Proteomes" id="UP000645390"/>
    </source>
</evidence>
<comment type="caution">
    <text evidence="2">The sequence shown here is derived from an EMBL/GenBank/DDBJ whole genome shotgun (WGS) entry which is preliminary data.</text>
</comment>
<dbReference type="Pfam" id="PF06580">
    <property type="entry name" value="His_kinase"/>
    <property type="match status" value="1"/>
</dbReference>
<dbReference type="PANTHER" id="PTHR34220">
    <property type="entry name" value="SENSOR HISTIDINE KINASE YPDA"/>
    <property type="match status" value="1"/>
</dbReference>
<keyword evidence="3" id="KW-1185">Reference proteome</keyword>
<protein>
    <recommendedName>
        <fullName evidence="1">Signal transduction histidine kinase internal region domain-containing protein</fullName>
    </recommendedName>
</protein>
<feature type="domain" description="Signal transduction histidine kinase internal region" evidence="1">
    <location>
        <begin position="15"/>
        <end position="90"/>
    </location>
</feature>
<evidence type="ECO:0000313" key="2">
    <source>
        <dbReference type="EMBL" id="GGI23691.1"/>
    </source>
</evidence>
<accession>A0ABQ2BDK9</accession>
<sequence length="201" mass="23000">MSQRLNALETATMQSELEQLKNQINPHFLFNTLNNVNVLTQTDPAKASQILIRLSDLLHYQLYDSTMNKVLLTADIRFIEDFLNLEKIRRDVFDFDITLNGDLSGVLVPPLLFITFVENAVKHNLDAVNPSYVYISFELEDNVLYFNCLNSKPATAAPLNRKGGLGLVNVKRRMELLFPDAHFLSIDDKKDQFNVELKLNI</sequence>
<dbReference type="SUPFAM" id="SSF55874">
    <property type="entry name" value="ATPase domain of HSP90 chaperone/DNA topoisomerase II/histidine kinase"/>
    <property type="match status" value="1"/>
</dbReference>
<dbReference type="InterPro" id="IPR050640">
    <property type="entry name" value="Bact_2-comp_sensor_kinase"/>
</dbReference>
<evidence type="ECO:0000259" key="1">
    <source>
        <dbReference type="Pfam" id="PF06580"/>
    </source>
</evidence>
<gene>
    <name evidence="2" type="ORF">GCM10008119_08910</name>
</gene>
<proteinExistence type="predicted"/>
<dbReference type="PANTHER" id="PTHR34220:SF7">
    <property type="entry name" value="SENSOR HISTIDINE KINASE YPDA"/>
    <property type="match status" value="1"/>
</dbReference>
<organism evidence="2 3">
    <name type="scientific">Pedobacter mendelii</name>
    <dbReference type="NCBI Taxonomy" id="1908240"/>
    <lineage>
        <taxon>Bacteria</taxon>
        <taxon>Pseudomonadati</taxon>
        <taxon>Bacteroidota</taxon>
        <taxon>Sphingobacteriia</taxon>
        <taxon>Sphingobacteriales</taxon>
        <taxon>Sphingobacteriaceae</taxon>
        <taxon>Pedobacter</taxon>
    </lineage>
</organism>
<dbReference type="InterPro" id="IPR036890">
    <property type="entry name" value="HATPase_C_sf"/>
</dbReference>